<name>A0AAD4N3X1_9BILA</name>
<dbReference type="PANTHER" id="PTHR47148">
    <property type="entry name" value="CYTOCHROME C OXIDASE ASSEMBLY FACTOR 1 HOMOLOG"/>
    <property type="match status" value="1"/>
</dbReference>
<sequence>MSAVGLGFLGTLGIYCCYSHLHRRLRQLPHYQETSSVISMHKEAQEALGPPIRFGIMNMNDRAKNHIDQLTSRLTIPVSGKIATGFAIVDADRKSPEEKFKARKIELLLGDDTFLLYETDGSDDWDE</sequence>
<dbReference type="Proteomes" id="UP001201812">
    <property type="component" value="Unassembled WGS sequence"/>
</dbReference>
<reference evidence="1" key="1">
    <citation type="submission" date="2022-01" db="EMBL/GenBank/DDBJ databases">
        <title>Genome Sequence Resource for Two Populations of Ditylenchus destructor, the Migratory Endoparasitic Phytonematode.</title>
        <authorList>
            <person name="Zhang H."/>
            <person name="Lin R."/>
            <person name="Xie B."/>
        </authorList>
    </citation>
    <scope>NUCLEOTIDE SEQUENCE</scope>
    <source>
        <strain evidence="1">BazhouSP</strain>
    </source>
</reference>
<keyword evidence="2" id="KW-1185">Reference proteome</keyword>
<dbReference type="AlphaFoldDB" id="A0AAD4N3X1"/>
<dbReference type="GO" id="GO:0005743">
    <property type="term" value="C:mitochondrial inner membrane"/>
    <property type="evidence" value="ECO:0007669"/>
    <property type="project" value="TreeGrafter"/>
</dbReference>
<comment type="caution">
    <text evidence="1">The sequence shown here is derived from an EMBL/GenBank/DDBJ whole genome shotgun (WGS) entry which is preliminary data.</text>
</comment>
<proteinExistence type="predicted"/>
<evidence type="ECO:0000313" key="1">
    <source>
        <dbReference type="EMBL" id="KAI1713941.1"/>
    </source>
</evidence>
<dbReference type="Pfam" id="PF08695">
    <property type="entry name" value="Coa1"/>
    <property type="match status" value="1"/>
</dbReference>
<gene>
    <name evidence="1" type="ORF">DdX_08825</name>
</gene>
<dbReference type="EMBL" id="JAKKPZ010000014">
    <property type="protein sequence ID" value="KAI1713941.1"/>
    <property type="molecule type" value="Genomic_DNA"/>
</dbReference>
<evidence type="ECO:0000313" key="2">
    <source>
        <dbReference type="Proteomes" id="UP001201812"/>
    </source>
</evidence>
<dbReference type="GO" id="GO:0033617">
    <property type="term" value="P:mitochondrial respiratory chain complex IV assembly"/>
    <property type="evidence" value="ECO:0007669"/>
    <property type="project" value="TreeGrafter"/>
</dbReference>
<dbReference type="GO" id="GO:0032981">
    <property type="term" value="P:mitochondrial respiratory chain complex I assembly"/>
    <property type="evidence" value="ECO:0007669"/>
    <property type="project" value="TreeGrafter"/>
</dbReference>
<accession>A0AAD4N3X1</accession>
<organism evidence="1 2">
    <name type="scientific">Ditylenchus destructor</name>
    <dbReference type="NCBI Taxonomy" id="166010"/>
    <lineage>
        <taxon>Eukaryota</taxon>
        <taxon>Metazoa</taxon>
        <taxon>Ecdysozoa</taxon>
        <taxon>Nematoda</taxon>
        <taxon>Chromadorea</taxon>
        <taxon>Rhabditida</taxon>
        <taxon>Tylenchina</taxon>
        <taxon>Tylenchomorpha</taxon>
        <taxon>Sphaerularioidea</taxon>
        <taxon>Anguinidae</taxon>
        <taxon>Anguininae</taxon>
        <taxon>Ditylenchus</taxon>
    </lineage>
</organism>
<protein>
    <submittedName>
        <fullName evidence="1">Cytochrome oxidase complex assembly protein 1 domain-containing protein</fullName>
    </submittedName>
</protein>
<dbReference type="PANTHER" id="PTHR47148:SF1">
    <property type="entry name" value="CYTOCHROME C OXIDASE ASSEMBLY FACTOR 1 HOMOLOG"/>
    <property type="match status" value="1"/>
</dbReference>
<dbReference type="InterPro" id="IPR014807">
    <property type="entry name" value="Coa1"/>
</dbReference>